<evidence type="ECO:0000313" key="2">
    <source>
        <dbReference type="Proteomes" id="UP000289600"/>
    </source>
</evidence>
<dbReference type="Proteomes" id="UP000289600">
    <property type="component" value="Segment"/>
</dbReference>
<proteinExistence type="predicted"/>
<accession>A0A2P1EMX8</accession>
<reference evidence="2" key="1">
    <citation type="submission" date="2018-01" db="EMBL/GenBank/DDBJ databases">
        <title>Testimony of 'menage a trois' revealed by the proteome of Megavirus virophage.</title>
        <authorList>
            <person name="Jeudy S."/>
            <person name="Bertaux L."/>
            <person name="Alempic J.-M."/>
            <person name="Lartigue A."/>
            <person name="Legendre M."/>
            <person name="Philippe N."/>
            <person name="Beucher L."/>
            <person name="Biondi E."/>
            <person name="Juul S."/>
            <person name="Turner D."/>
            <person name="Coute Y."/>
            <person name="Claverie J.-M."/>
            <person name="Abergel C."/>
        </authorList>
    </citation>
    <scope>NUCLEOTIDE SEQUENCE [LARGE SCALE GENOMIC DNA]</scope>
</reference>
<name>A0A2P1EMX8_9VIRU</name>
<evidence type="ECO:0008006" key="3">
    <source>
        <dbReference type="Google" id="ProtNLM"/>
    </source>
</evidence>
<dbReference type="SUPFAM" id="SSF48403">
    <property type="entry name" value="Ankyrin repeat"/>
    <property type="match status" value="1"/>
</dbReference>
<dbReference type="EMBL" id="MG807320">
    <property type="protein sequence ID" value="AVL95228.1"/>
    <property type="molecule type" value="Genomic_DNA"/>
</dbReference>
<protein>
    <recommendedName>
        <fullName evidence="3">Ankyrin repeat protein</fullName>
    </recommendedName>
</protein>
<sequence>MENNFDKIFQLIQNKFLDINIDKDEIKLIFDEFPCEENIELFVEKISYRWINDKFYDLYRISKDVTLYLPLIDVNYDEGINILLACQKNDMVMLKNLLNLGPTIDLSDILASSMHKGNLDQVLILMSYGADPSKIRPFSTAFTNHKHIILFLLEHERAHDFLGDKYIYYKNKYYQNKLMY</sequence>
<keyword evidence="2" id="KW-1185">Reference proteome</keyword>
<organism evidence="1 2">
    <name type="scientific">Moumouvirus australiensis</name>
    <dbReference type="NCBI Taxonomy" id="2109587"/>
    <lineage>
        <taxon>Viruses</taxon>
        <taxon>Varidnaviria</taxon>
        <taxon>Bamfordvirae</taxon>
        <taxon>Nucleocytoviricota</taxon>
        <taxon>Megaviricetes</taxon>
        <taxon>Imitervirales</taxon>
        <taxon>Mimiviridae</taxon>
        <taxon>Megamimivirinae</taxon>
        <taxon>Moumouvirus</taxon>
        <taxon>Moumouvirus australiense</taxon>
    </lineage>
</organism>
<evidence type="ECO:0000313" key="1">
    <source>
        <dbReference type="EMBL" id="AVL95228.1"/>
    </source>
</evidence>
<dbReference type="InterPro" id="IPR036770">
    <property type="entry name" value="Ankyrin_rpt-contain_sf"/>
</dbReference>
<gene>
    <name evidence="1" type="ORF">mc_841</name>
</gene>